<evidence type="ECO:0000256" key="4">
    <source>
        <dbReference type="ARBA" id="ARBA00022759"/>
    </source>
</evidence>
<dbReference type="InterPro" id="IPR012337">
    <property type="entry name" value="RNaseH-like_sf"/>
</dbReference>
<keyword evidence="1" id="KW-0808">Transferase</keyword>
<dbReference type="GO" id="GO:0015074">
    <property type="term" value="P:DNA integration"/>
    <property type="evidence" value="ECO:0007669"/>
    <property type="project" value="InterPro"/>
</dbReference>
<evidence type="ECO:0000256" key="2">
    <source>
        <dbReference type="ARBA" id="ARBA00022695"/>
    </source>
</evidence>
<protein>
    <recommendedName>
        <fullName evidence="7">Integrase catalytic domain-containing protein</fullName>
    </recommendedName>
</protein>
<dbReference type="GO" id="GO:0003676">
    <property type="term" value="F:nucleic acid binding"/>
    <property type="evidence" value="ECO:0007669"/>
    <property type="project" value="InterPro"/>
</dbReference>
<evidence type="ECO:0000256" key="5">
    <source>
        <dbReference type="ARBA" id="ARBA00022801"/>
    </source>
</evidence>
<dbReference type="GO" id="GO:0016787">
    <property type="term" value="F:hydrolase activity"/>
    <property type="evidence" value="ECO:0007669"/>
    <property type="project" value="UniProtKB-KW"/>
</dbReference>
<keyword evidence="5" id="KW-0378">Hydrolase</keyword>
<dbReference type="InterPro" id="IPR041373">
    <property type="entry name" value="RT_RNaseH"/>
</dbReference>
<sequence>MPFGLKNAGATYQRAATTLFHDMMHWDVEIETESQEVHFWSDFWEAAGDMVSERDIKANPDRLEPSLTCLCQGLRDRSEASWMMLDYETRYVMIERYCLALVWATRRLRHYMIEYSVHLISCLDPLRNLLDRPALVGRRMRWLGLLTKFDIHYVTEKSIRGSIVADNLASLPVSDGRAIDDDFLYENVPAVTSLSETSLELRIRQIEVFSDSNLNRFPDGLATLASMIDILVDAIVCPLLIESRSIPAYCCLIDEIERSTDEMLLLCLDHASVDRVMKEVHAGVCGPHMGGHMLALWGINIIGKISSKSFNGHEFILVAIDYFTKWVEVASYARLTSFGVASFIRSHIICCYGVPHRLISDRGIHFRVDVDTLLLRYGIQHHRSSAYRLQTNRAIEATNKNIKRILQRMIETSGDCSKKLPFALWAYRSSFHTSTGATPYSLVYGMEAGLPIEIEMGSLRVALEQQISKADWAQV</sequence>
<evidence type="ECO:0000256" key="3">
    <source>
        <dbReference type="ARBA" id="ARBA00022722"/>
    </source>
</evidence>
<dbReference type="Proteomes" id="UP000288805">
    <property type="component" value="Unassembled WGS sequence"/>
</dbReference>
<gene>
    <name evidence="8" type="ORF">CK203_110193</name>
</gene>
<dbReference type="GO" id="GO:0003964">
    <property type="term" value="F:RNA-directed DNA polymerase activity"/>
    <property type="evidence" value="ECO:0007669"/>
    <property type="project" value="UniProtKB-KW"/>
</dbReference>
<dbReference type="InterPro" id="IPR036397">
    <property type="entry name" value="RNaseH_sf"/>
</dbReference>
<dbReference type="InterPro" id="IPR043502">
    <property type="entry name" value="DNA/RNA_pol_sf"/>
</dbReference>
<dbReference type="AlphaFoldDB" id="A0A438FI69"/>
<keyword evidence="6" id="KW-0695">RNA-directed DNA polymerase</keyword>
<keyword evidence="4" id="KW-0255">Endonuclease</keyword>
<dbReference type="PROSITE" id="PS50994">
    <property type="entry name" value="INTEGRASE"/>
    <property type="match status" value="1"/>
</dbReference>
<evidence type="ECO:0000313" key="8">
    <source>
        <dbReference type="EMBL" id="RVW59440.1"/>
    </source>
</evidence>
<dbReference type="SUPFAM" id="SSF56672">
    <property type="entry name" value="DNA/RNA polymerases"/>
    <property type="match status" value="1"/>
</dbReference>
<feature type="domain" description="Integrase catalytic" evidence="7">
    <location>
        <begin position="283"/>
        <end position="447"/>
    </location>
</feature>
<keyword evidence="3" id="KW-0540">Nuclease</keyword>
<keyword evidence="2" id="KW-0548">Nucleotidyltransferase</keyword>
<dbReference type="GO" id="GO:0004519">
    <property type="term" value="F:endonuclease activity"/>
    <property type="evidence" value="ECO:0007669"/>
    <property type="project" value="UniProtKB-KW"/>
</dbReference>
<organism evidence="8 9">
    <name type="scientific">Vitis vinifera</name>
    <name type="common">Grape</name>
    <dbReference type="NCBI Taxonomy" id="29760"/>
    <lineage>
        <taxon>Eukaryota</taxon>
        <taxon>Viridiplantae</taxon>
        <taxon>Streptophyta</taxon>
        <taxon>Embryophyta</taxon>
        <taxon>Tracheophyta</taxon>
        <taxon>Spermatophyta</taxon>
        <taxon>Magnoliopsida</taxon>
        <taxon>eudicotyledons</taxon>
        <taxon>Gunneridae</taxon>
        <taxon>Pentapetalae</taxon>
        <taxon>rosids</taxon>
        <taxon>Vitales</taxon>
        <taxon>Vitaceae</taxon>
        <taxon>Viteae</taxon>
        <taxon>Vitis</taxon>
    </lineage>
</organism>
<evidence type="ECO:0000256" key="6">
    <source>
        <dbReference type="ARBA" id="ARBA00022918"/>
    </source>
</evidence>
<dbReference type="Gene3D" id="3.30.420.10">
    <property type="entry name" value="Ribonuclease H-like superfamily/Ribonuclease H"/>
    <property type="match status" value="1"/>
</dbReference>
<dbReference type="InterPro" id="IPR001584">
    <property type="entry name" value="Integrase_cat-core"/>
</dbReference>
<dbReference type="PANTHER" id="PTHR48475:SF1">
    <property type="entry name" value="RNASE H TYPE-1 DOMAIN-CONTAINING PROTEIN"/>
    <property type="match status" value="1"/>
</dbReference>
<accession>A0A438FI69</accession>
<comment type="caution">
    <text evidence="8">The sequence shown here is derived from an EMBL/GenBank/DDBJ whole genome shotgun (WGS) entry which is preliminary data.</text>
</comment>
<dbReference type="Pfam" id="PF17917">
    <property type="entry name" value="RT_RNaseH"/>
    <property type="match status" value="1"/>
</dbReference>
<dbReference type="PANTHER" id="PTHR48475">
    <property type="entry name" value="RIBONUCLEASE H"/>
    <property type="match status" value="1"/>
</dbReference>
<reference evidence="8 9" key="1">
    <citation type="journal article" date="2018" name="PLoS Genet.">
        <title>Population sequencing reveals clonal diversity and ancestral inbreeding in the grapevine cultivar Chardonnay.</title>
        <authorList>
            <person name="Roach M.J."/>
            <person name="Johnson D.L."/>
            <person name="Bohlmann J."/>
            <person name="van Vuuren H.J."/>
            <person name="Jones S.J."/>
            <person name="Pretorius I.S."/>
            <person name="Schmidt S.A."/>
            <person name="Borneman A.R."/>
        </authorList>
    </citation>
    <scope>NUCLEOTIDE SEQUENCE [LARGE SCALE GENOMIC DNA]</scope>
    <source>
        <strain evidence="9">cv. Chardonnay</strain>
        <tissue evidence="8">Leaf</tissue>
    </source>
</reference>
<dbReference type="EMBL" id="QGNW01000892">
    <property type="protein sequence ID" value="RVW59440.1"/>
    <property type="molecule type" value="Genomic_DNA"/>
</dbReference>
<name>A0A438FI69_VITVI</name>
<dbReference type="SUPFAM" id="SSF53098">
    <property type="entry name" value="Ribonuclease H-like"/>
    <property type="match status" value="1"/>
</dbReference>
<evidence type="ECO:0000259" key="7">
    <source>
        <dbReference type="PROSITE" id="PS50994"/>
    </source>
</evidence>
<proteinExistence type="predicted"/>
<evidence type="ECO:0000313" key="9">
    <source>
        <dbReference type="Proteomes" id="UP000288805"/>
    </source>
</evidence>
<evidence type="ECO:0000256" key="1">
    <source>
        <dbReference type="ARBA" id="ARBA00022679"/>
    </source>
</evidence>